<dbReference type="PANTHER" id="PTHR43289">
    <property type="entry name" value="MITOGEN-ACTIVATED PROTEIN KINASE KINASE KINASE 20-RELATED"/>
    <property type="match status" value="1"/>
</dbReference>
<evidence type="ECO:0000256" key="8">
    <source>
        <dbReference type="ARBA" id="ARBA00048679"/>
    </source>
</evidence>
<keyword evidence="11" id="KW-0812">Transmembrane</keyword>
<evidence type="ECO:0000259" key="13">
    <source>
        <dbReference type="PROSITE" id="PS51178"/>
    </source>
</evidence>
<dbReference type="NCBIfam" id="NF033483">
    <property type="entry name" value="PknB_PASTA_kin"/>
    <property type="match status" value="1"/>
</dbReference>
<sequence>MLREGMFIAERYEILERIGSGGMSDVYKAKCHKLNRYVAIKVLKPEYSEDKTFVSKFRAEAQAAAGLMHANIVNVYDVGEENGIYYIVMELVEGITLKKYIEKKGVLGVREAVSIAIQVAQGIDAAHKHNIVHRDIKPQNIIISKEGKVKVTDFGIARAASSNTINSSVMGSVHYISPEQARGGYSDEKSDIYSFGITLYEMLTGKVPFEGDTTVSIALQHIQDEIVSPRQYVPEIPVSVEKIVLKCTQKRTERRYQNMTDLIADLKRSLVTPDEDFVTIGAPLASDAPTKLITPDEVNEIAEKSSAVKAENIEATPIGEVNKKNSLGEAAEEDDIDEDGDDDNLDDIDGDDEELDEDEADNKKTIDKVITILAISIAVAIVAILVILITKIAKNFGSGSSGKKNDPTTSVEDTSDKVKVPDVLGKTLEEAKKTLNEEGLGFEYEYGYSKEDDVDKVYDTNPEIGSFVDKNTTITVYISKGVKTVDMVNVIGKTQNEAEEAIIKAELKYTFQYVETTDDSLIGKVESTDPAAGTKVNVGTQVTVVLYKGKNEVNIKMPDLSNKSESDAKKELEDLGFDINNVSVEYTYDDEIKEGNVITQNGPKVGEETPSTTKIGLVVSLGKPIIPDIVGKTKAEAEELLAKYSLKLGKVTEKNDDKVEAGKIISINGYSVNDSVNIGTAIDVVISIGAKEPETTTPAPVVIPSVTQTINLDTIAAKVNSDCDAEAEVELTFSVHYTNNDGNKASVEAGTPAKYDNISKVTGSYLFTTQIKDAKAGDAYIVVTIKYTKADGSSATATSDNIPVVIG</sequence>
<comment type="caution">
    <text evidence="14">The sequence shown here is derived from an EMBL/GenBank/DDBJ whole genome shotgun (WGS) entry which is preliminary data.</text>
</comment>
<feature type="compositionally biased region" description="Acidic residues" evidence="10">
    <location>
        <begin position="330"/>
        <end position="360"/>
    </location>
</feature>
<dbReference type="CDD" id="cd14014">
    <property type="entry name" value="STKc_PknB_like"/>
    <property type="match status" value="1"/>
</dbReference>
<dbReference type="CDD" id="cd06577">
    <property type="entry name" value="PASTA_pknB"/>
    <property type="match status" value="4"/>
</dbReference>
<dbReference type="EMBL" id="CAYU010000065">
    <property type="protein sequence ID" value="CCY77506.1"/>
    <property type="molecule type" value="Genomic_DNA"/>
</dbReference>
<dbReference type="FunFam" id="1.10.510.10:FF:000021">
    <property type="entry name" value="Serine/threonine protein kinase"/>
    <property type="match status" value="1"/>
</dbReference>
<dbReference type="Gene3D" id="3.30.10.20">
    <property type="match status" value="4"/>
</dbReference>
<keyword evidence="6 9" id="KW-0067">ATP-binding</keyword>
<feature type="region of interest" description="Disordered" evidence="10">
    <location>
        <begin position="320"/>
        <end position="360"/>
    </location>
</feature>
<dbReference type="GO" id="GO:0004674">
    <property type="term" value="F:protein serine/threonine kinase activity"/>
    <property type="evidence" value="ECO:0007669"/>
    <property type="project" value="UniProtKB-KW"/>
</dbReference>
<accession>R5LWU8</accession>
<feature type="domain" description="Protein kinase" evidence="12">
    <location>
        <begin position="12"/>
        <end position="278"/>
    </location>
</feature>
<keyword evidence="5 14" id="KW-0418">Kinase</keyword>
<feature type="domain" description="PASTA" evidence="13">
    <location>
        <begin position="622"/>
        <end position="688"/>
    </location>
</feature>
<dbReference type="Gene3D" id="3.30.200.20">
    <property type="entry name" value="Phosphorylase Kinase, domain 1"/>
    <property type="match status" value="1"/>
</dbReference>
<feature type="transmembrane region" description="Helical" evidence="11">
    <location>
        <begin position="369"/>
        <end position="389"/>
    </location>
</feature>
<evidence type="ECO:0000256" key="1">
    <source>
        <dbReference type="ARBA" id="ARBA00012513"/>
    </source>
</evidence>
<evidence type="ECO:0000256" key="9">
    <source>
        <dbReference type="PROSITE-ProRule" id="PRU10141"/>
    </source>
</evidence>
<evidence type="ECO:0000313" key="14">
    <source>
        <dbReference type="EMBL" id="CCY77506.1"/>
    </source>
</evidence>
<dbReference type="SMART" id="SM00740">
    <property type="entry name" value="PASTA"/>
    <property type="match status" value="4"/>
</dbReference>
<dbReference type="PANTHER" id="PTHR43289:SF34">
    <property type="entry name" value="SERINE_THREONINE-PROTEIN KINASE YBDM-RELATED"/>
    <property type="match status" value="1"/>
</dbReference>
<dbReference type="InterPro" id="IPR011009">
    <property type="entry name" value="Kinase-like_dom_sf"/>
</dbReference>
<evidence type="ECO:0000256" key="3">
    <source>
        <dbReference type="ARBA" id="ARBA00022679"/>
    </source>
</evidence>
<reference evidence="14" key="1">
    <citation type="submission" date="2012-11" db="EMBL/GenBank/DDBJ databases">
        <title>Dependencies among metagenomic species, viruses, plasmids and units of genetic variation.</title>
        <authorList>
            <person name="Nielsen H.B."/>
            <person name="Almeida M."/>
            <person name="Juncker A.S."/>
            <person name="Rasmussen S."/>
            <person name="Li J."/>
            <person name="Sunagawa S."/>
            <person name="Plichta D."/>
            <person name="Gautier L."/>
            <person name="Le Chatelier E."/>
            <person name="Peletier E."/>
            <person name="Bonde I."/>
            <person name="Nielsen T."/>
            <person name="Manichanh C."/>
            <person name="Arumugam M."/>
            <person name="Batto J."/>
            <person name="Santos M.B.Q.D."/>
            <person name="Blom N."/>
            <person name="Borruel N."/>
            <person name="Burgdorf K.S."/>
            <person name="Boumezbeur F."/>
            <person name="Casellas F."/>
            <person name="Dore J."/>
            <person name="Guarner F."/>
            <person name="Hansen T."/>
            <person name="Hildebrand F."/>
            <person name="Kaas R.S."/>
            <person name="Kennedy S."/>
            <person name="Kristiansen K."/>
            <person name="Kultima J.R."/>
            <person name="Leonard P."/>
            <person name="Levenez F."/>
            <person name="Lund O."/>
            <person name="Moumen B."/>
            <person name="Le Paslier D."/>
            <person name="Pons N."/>
            <person name="Pedersen O."/>
            <person name="Prifti E."/>
            <person name="Qin J."/>
            <person name="Raes J."/>
            <person name="Tap J."/>
            <person name="Tims S."/>
            <person name="Ussery D.W."/>
            <person name="Yamada T."/>
            <person name="MetaHit consortium"/>
            <person name="Renault P."/>
            <person name="Sicheritz-Ponten T."/>
            <person name="Bork P."/>
            <person name="Wang J."/>
            <person name="Brunak S."/>
            <person name="Ehrlich S.D."/>
        </authorList>
    </citation>
    <scope>NUCLEOTIDE SEQUENCE [LARGE SCALE GENOMIC DNA]</scope>
</reference>
<dbReference type="SMART" id="SM00220">
    <property type="entry name" value="S_TKc"/>
    <property type="match status" value="1"/>
</dbReference>
<evidence type="ECO:0000256" key="10">
    <source>
        <dbReference type="SAM" id="MobiDB-lite"/>
    </source>
</evidence>
<evidence type="ECO:0000313" key="15">
    <source>
        <dbReference type="Proteomes" id="UP000018300"/>
    </source>
</evidence>
<evidence type="ECO:0000256" key="2">
    <source>
        <dbReference type="ARBA" id="ARBA00022527"/>
    </source>
</evidence>
<dbReference type="PROSITE" id="PS00108">
    <property type="entry name" value="PROTEIN_KINASE_ST"/>
    <property type="match status" value="1"/>
</dbReference>
<dbReference type="EC" id="2.7.11.1" evidence="1"/>
<organism evidence="14 15">
    <name type="scientific">Eshraghiella crossota CAG:259</name>
    <dbReference type="NCBI Taxonomy" id="1263062"/>
    <lineage>
        <taxon>Bacteria</taxon>
        <taxon>Bacillati</taxon>
        <taxon>Bacillota</taxon>
        <taxon>Clostridia</taxon>
        <taxon>Lachnospirales</taxon>
        <taxon>Lachnospiraceae</taxon>
        <taxon>Eshraghiella</taxon>
    </lineage>
</organism>
<evidence type="ECO:0000256" key="4">
    <source>
        <dbReference type="ARBA" id="ARBA00022741"/>
    </source>
</evidence>
<name>R5LWU8_9FIRM</name>
<evidence type="ECO:0000256" key="11">
    <source>
        <dbReference type="SAM" id="Phobius"/>
    </source>
</evidence>
<feature type="domain" description="PASTA" evidence="13">
    <location>
        <begin position="414"/>
        <end position="480"/>
    </location>
</feature>
<dbReference type="InterPro" id="IPR017441">
    <property type="entry name" value="Protein_kinase_ATP_BS"/>
</dbReference>
<evidence type="ECO:0000259" key="12">
    <source>
        <dbReference type="PROSITE" id="PS50011"/>
    </source>
</evidence>
<gene>
    <name evidence="14" type="ORF">BN569_00051</name>
</gene>
<feature type="domain" description="PASTA" evidence="13">
    <location>
        <begin position="481"/>
        <end position="548"/>
    </location>
</feature>
<comment type="catalytic activity">
    <reaction evidence="8">
        <text>L-seryl-[protein] + ATP = O-phospho-L-seryl-[protein] + ADP + H(+)</text>
        <dbReference type="Rhea" id="RHEA:17989"/>
        <dbReference type="Rhea" id="RHEA-COMP:9863"/>
        <dbReference type="Rhea" id="RHEA-COMP:11604"/>
        <dbReference type="ChEBI" id="CHEBI:15378"/>
        <dbReference type="ChEBI" id="CHEBI:29999"/>
        <dbReference type="ChEBI" id="CHEBI:30616"/>
        <dbReference type="ChEBI" id="CHEBI:83421"/>
        <dbReference type="ChEBI" id="CHEBI:456216"/>
        <dbReference type="EC" id="2.7.11.1"/>
    </reaction>
</comment>
<dbReference type="InterPro" id="IPR000719">
    <property type="entry name" value="Prot_kinase_dom"/>
</dbReference>
<keyword evidence="2 14" id="KW-0723">Serine/threonine-protein kinase</keyword>
<evidence type="ECO:0000256" key="7">
    <source>
        <dbReference type="ARBA" id="ARBA00047899"/>
    </source>
</evidence>
<dbReference type="Pfam" id="PF00069">
    <property type="entry name" value="Pkinase"/>
    <property type="match status" value="1"/>
</dbReference>
<evidence type="ECO:0000256" key="5">
    <source>
        <dbReference type="ARBA" id="ARBA00022777"/>
    </source>
</evidence>
<evidence type="ECO:0000256" key="6">
    <source>
        <dbReference type="ARBA" id="ARBA00022840"/>
    </source>
</evidence>
<dbReference type="PROSITE" id="PS51178">
    <property type="entry name" value="PASTA"/>
    <property type="match status" value="4"/>
</dbReference>
<comment type="catalytic activity">
    <reaction evidence="7">
        <text>L-threonyl-[protein] + ATP = O-phospho-L-threonyl-[protein] + ADP + H(+)</text>
        <dbReference type="Rhea" id="RHEA:46608"/>
        <dbReference type="Rhea" id="RHEA-COMP:11060"/>
        <dbReference type="Rhea" id="RHEA-COMP:11605"/>
        <dbReference type="ChEBI" id="CHEBI:15378"/>
        <dbReference type="ChEBI" id="CHEBI:30013"/>
        <dbReference type="ChEBI" id="CHEBI:30616"/>
        <dbReference type="ChEBI" id="CHEBI:61977"/>
        <dbReference type="ChEBI" id="CHEBI:456216"/>
        <dbReference type="EC" id="2.7.11.1"/>
    </reaction>
</comment>
<dbReference type="GO" id="GO:0005524">
    <property type="term" value="F:ATP binding"/>
    <property type="evidence" value="ECO:0007669"/>
    <property type="project" value="UniProtKB-UniRule"/>
</dbReference>
<feature type="binding site" evidence="9">
    <location>
        <position position="41"/>
    </location>
    <ligand>
        <name>ATP</name>
        <dbReference type="ChEBI" id="CHEBI:30616"/>
    </ligand>
</feature>
<feature type="domain" description="PASTA" evidence="13">
    <location>
        <begin position="551"/>
        <end position="621"/>
    </location>
</feature>
<dbReference type="InterPro" id="IPR005543">
    <property type="entry name" value="PASTA_dom"/>
</dbReference>
<proteinExistence type="predicted"/>
<dbReference type="PROSITE" id="PS50011">
    <property type="entry name" value="PROTEIN_KINASE_DOM"/>
    <property type="match status" value="1"/>
</dbReference>
<dbReference type="FunFam" id="3.30.200.20:FF:000035">
    <property type="entry name" value="Serine/threonine protein kinase Stk1"/>
    <property type="match status" value="1"/>
</dbReference>
<dbReference type="AlphaFoldDB" id="R5LWU8"/>
<dbReference type="Proteomes" id="UP000018300">
    <property type="component" value="Unassembled WGS sequence"/>
</dbReference>
<keyword evidence="3" id="KW-0808">Transferase</keyword>
<keyword evidence="4 9" id="KW-0547">Nucleotide-binding</keyword>
<keyword evidence="11" id="KW-0472">Membrane</keyword>
<keyword evidence="11" id="KW-1133">Transmembrane helix</keyword>
<dbReference type="SUPFAM" id="SSF56112">
    <property type="entry name" value="Protein kinase-like (PK-like)"/>
    <property type="match status" value="1"/>
</dbReference>
<dbReference type="Pfam" id="PF03793">
    <property type="entry name" value="PASTA"/>
    <property type="match status" value="4"/>
</dbReference>
<dbReference type="Gene3D" id="1.10.510.10">
    <property type="entry name" value="Transferase(Phosphotransferase) domain 1"/>
    <property type="match status" value="1"/>
</dbReference>
<protein>
    <recommendedName>
        <fullName evidence="1">non-specific serine/threonine protein kinase</fullName>
        <ecNumber evidence="1">2.7.11.1</ecNumber>
    </recommendedName>
</protein>
<dbReference type="InterPro" id="IPR008271">
    <property type="entry name" value="Ser/Thr_kinase_AS"/>
</dbReference>
<dbReference type="PROSITE" id="PS00107">
    <property type="entry name" value="PROTEIN_KINASE_ATP"/>
    <property type="match status" value="1"/>
</dbReference>